<reference evidence="1" key="1">
    <citation type="journal article" date="2022" name="bioRxiv">
        <title>Sequencing and chromosome-scale assembly of the giantPleurodeles waltlgenome.</title>
        <authorList>
            <person name="Brown T."/>
            <person name="Elewa A."/>
            <person name="Iarovenko S."/>
            <person name="Subramanian E."/>
            <person name="Araus A.J."/>
            <person name="Petzold A."/>
            <person name="Susuki M."/>
            <person name="Suzuki K.-i.T."/>
            <person name="Hayashi T."/>
            <person name="Toyoda A."/>
            <person name="Oliveira C."/>
            <person name="Osipova E."/>
            <person name="Leigh N.D."/>
            <person name="Simon A."/>
            <person name="Yun M.H."/>
        </authorList>
    </citation>
    <scope>NUCLEOTIDE SEQUENCE</scope>
    <source>
        <strain evidence="1">20211129_DDA</strain>
        <tissue evidence="1">Liver</tissue>
    </source>
</reference>
<proteinExistence type="predicted"/>
<sequence length="267" mass="30031">MTGYNRFQILETLDSVQSDEVTQQLSAAEVLPNNTPLRLRIHVEPHTDLLCLPLKMTDAIDSGEIGSELVPGRVEETQEQGQESDRASSSIAGMLQSLSMEVISSFETYRVNQKGIKGLCEDLGKKLDDLANRTAVLEKAVGDLKSAVDVNEEEIRQLKKHKEGYLAKLESMENDQNRNNLRILNVLEGLEGVNLKAYVEELQAEAGKKVYNLKYLQACTWVQSVSNKMGSSNELEELLYQAAPMKKEVTRWYCLMMDLTDRDFSLP</sequence>
<dbReference type="AlphaFoldDB" id="A0AAV7MHE2"/>
<organism evidence="1 2">
    <name type="scientific">Pleurodeles waltl</name>
    <name type="common">Iberian ribbed newt</name>
    <dbReference type="NCBI Taxonomy" id="8319"/>
    <lineage>
        <taxon>Eukaryota</taxon>
        <taxon>Metazoa</taxon>
        <taxon>Chordata</taxon>
        <taxon>Craniata</taxon>
        <taxon>Vertebrata</taxon>
        <taxon>Euteleostomi</taxon>
        <taxon>Amphibia</taxon>
        <taxon>Batrachia</taxon>
        <taxon>Caudata</taxon>
        <taxon>Salamandroidea</taxon>
        <taxon>Salamandridae</taxon>
        <taxon>Pleurodelinae</taxon>
        <taxon>Pleurodeles</taxon>
    </lineage>
</organism>
<keyword evidence="2" id="KW-1185">Reference proteome</keyword>
<protein>
    <submittedName>
        <fullName evidence="1">Uncharacterized protein</fullName>
    </submittedName>
</protein>
<dbReference type="Proteomes" id="UP001066276">
    <property type="component" value="Chromosome 9"/>
</dbReference>
<accession>A0AAV7MHE2</accession>
<dbReference type="EMBL" id="JANPWB010000013">
    <property type="protein sequence ID" value="KAJ1103206.1"/>
    <property type="molecule type" value="Genomic_DNA"/>
</dbReference>
<comment type="caution">
    <text evidence="1">The sequence shown here is derived from an EMBL/GenBank/DDBJ whole genome shotgun (WGS) entry which is preliminary data.</text>
</comment>
<name>A0AAV7MHE2_PLEWA</name>
<gene>
    <name evidence="1" type="ORF">NDU88_000633</name>
</gene>
<evidence type="ECO:0000313" key="2">
    <source>
        <dbReference type="Proteomes" id="UP001066276"/>
    </source>
</evidence>
<evidence type="ECO:0000313" key="1">
    <source>
        <dbReference type="EMBL" id="KAJ1103206.1"/>
    </source>
</evidence>